<name>D3Q9V4_STANL</name>
<keyword evidence="3" id="KW-1185">Reference proteome</keyword>
<dbReference type="eggNOG" id="ENOG5033WZX">
    <property type="taxonomic scope" value="Bacteria"/>
</dbReference>
<evidence type="ECO:0000256" key="1">
    <source>
        <dbReference type="SAM" id="SignalP"/>
    </source>
</evidence>
<dbReference type="KEGG" id="sna:Snas_5013"/>
<gene>
    <name evidence="2" type="ordered locus">Snas_5013</name>
</gene>
<keyword evidence="1" id="KW-0732">Signal</keyword>
<evidence type="ECO:0008006" key="4">
    <source>
        <dbReference type="Google" id="ProtNLM"/>
    </source>
</evidence>
<dbReference type="RefSeq" id="WP_013020221.1">
    <property type="nucleotide sequence ID" value="NC_013947.1"/>
</dbReference>
<reference evidence="2 3" key="1">
    <citation type="journal article" date="2009" name="Stand. Genomic Sci.">
        <title>Complete genome sequence of Stackebrandtia nassauensis type strain (LLR-40K-21).</title>
        <authorList>
            <person name="Munk C."/>
            <person name="Lapidus A."/>
            <person name="Copeland A."/>
            <person name="Jando M."/>
            <person name="Mayilraj S."/>
            <person name="Glavina Del Rio T."/>
            <person name="Nolan M."/>
            <person name="Chen F."/>
            <person name="Lucas S."/>
            <person name="Tice H."/>
            <person name="Cheng J.F."/>
            <person name="Han C."/>
            <person name="Detter J.C."/>
            <person name="Bruce D."/>
            <person name="Goodwin L."/>
            <person name="Chain P."/>
            <person name="Pitluck S."/>
            <person name="Goker M."/>
            <person name="Ovchinikova G."/>
            <person name="Pati A."/>
            <person name="Ivanova N."/>
            <person name="Mavromatis K."/>
            <person name="Chen A."/>
            <person name="Palaniappan K."/>
            <person name="Land M."/>
            <person name="Hauser L."/>
            <person name="Chang Y.J."/>
            <person name="Jeffries C.D."/>
            <person name="Bristow J."/>
            <person name="Eisen J.A."/>
            <person name="Markowitz V."/>
            <person name="Hugenholtz P."/>
            <person name="Kyrpides N.C."/>
            <person name="Klenk H.P."/>
        </authorList>
    </citation>
    <scope>NUCLEOTIDE SEQUENCE [LARGE SCALE GENOMIC DNA]</scope>
    <source>
        <strain evidence="3">DSM 44728 / CIP 108903 / NRRL B-16338 / NBRC 102104 / LLR-40K-21</strain>
    </source>
</reference>
<dbReference type="EMBL" id="CP001778">
    <property type="protein sequence ID" value="ADD44650.1"/>
    <property type="molecule type" value="Genomic_DNA"/>
</dbReference>
<dbReference type="SUPFAM" id="SSF49899">
    <property type="entry name" value="Concanavalin A-like lectins/glucanases"/>
    <property type="match status" value="1"/>
</dbReference>
<feature type="chain" id="PRO_5003049674" description="LamG-like jellyroll fold domain-containing protein" evidence="1">
    <location>
        <begin position="35"/>
        <end position="293"/>
    </location>
</feature>
<protein>
    <recommendedName>
        <fullName evidence="4">LamG-like jellyroll fold domain-containing protein</fullName>
    </recommendedName>
</protein>
<dbReference type="Gene3D" id="2.60.120.200">
    <property type="match status" value="1"/>
</dbReference>
<feature type="signal peptide" evidence="1">
    <location>
        <begin position="1"/>
        <end position="34"/>
    </location>
</feature>
<dbReference type="AlphaFoldDB" id="D3Q9V4"/>
<evidence type="ECO:0000313" key="3">
    <source>
        <dbReference type="Proteomes" id="UP000000844"/>
    </source>
</evidence>
<evidence type="ECO:0000313" key="2">
    <source>
        <dbReference type="EMBL" id="ADD44650.1"/>
    </source>
</evidence>
<accession>D3Q9V4</accession>
<proteinExistence type="predicted"/>
<dbReference type="HOGENOM" id="CLU_949673_0_0_11"/>
<dbReference type="PROSITE" id="PS51318">
    <property type="entry name" value="TAT"/>
    <property type="match status" value="1"/>
</dbReference>
<dbReference type="Pfam" id="PF13385">
    <property type="entry name" value="Laminin_G_3"/>
    <property type="match status" value="1"/>
</dbReference>
<sequence length="293" mass="32287">MKRPHLNRRTVLYGAAAATAATALGMGASRFAQADAGHPPNLSAYDRKVLADKPVAYWRLSHPSHGKEYDQVNGHLGTYYNVTKTTRLPNGDGGAIFNGANGYFRVPSHKSFSITTTGRLTIEAWISPHTLEFAKDEQSGYVHFIGKGKKSGSGGDREWAGRIYSKTNAENRPNRISGYAWNPSGGYGAGSYFQDAIRVKQFIHWAIAFDLNEGKYGTVRVYRDGKLRQGTELVYRKGTEDEVIVVPKPGTAPVQVGSRDGKSWFNGVIAKVAIYNRRLSETQLRPHADLMHA</sequence>
<dbReference type="InterPro" id="IPR013320">
    <property type="entry name" value="ConA-like_dom_sf"/>
</dbReference>
<organism evidence="2 3">
    <name type="scientific">Stackebrandtia nassauensis (strain DSM 44728 / CIP 108903 / NRRL B-16338 / NBRC 102104 / LLR-40K-21)</name>
    <dbReference type="NCBI Taxonomy" id="446470"/>
    <lineage>
        <taxon>Bacteria</taxon>
        <taxon>Bacillati</taxon>
        <taxon>Actinomycetota</taxon>
        <taxon>Actinomycetes</taxon>
        <taxon>Glycomycetales</taxon>
        <taxon>Glycomycetaceae</taxon>
        <taxon>Stackebrandtia</taxon>
    </lineage>
</organism>
<dbReference type="OrthoDB" id="9802683at2"/>
<dbReference type="InterPro" id="IPR006311">
    <property type="entry name" value="TAT_signal"/>
</dbReference>
<dbReference type="Proteomes" id="UP000000844">
    <property type="component" value="Chromosome"/>
</dbReference>